<evidence type="ECO:0000313" key="2">
    <source>
        <dbReference type="EMBL" id="KAH7309853.1"/>
    </source>
</evidence>
<dbReference type="PANTHER" id="PTHR33365:SF14">
    <property type="entry name" value="TAT PATHWAY SIGNAL SEQUENCE"/>
    <property type="match status" value="1"/>
</dbReference>
<dbReference type="PANTHER" id="PTHR33365">
    <property type="entry name" value="YALI0B05434P"/>
    <property type="match status" value="1"/>
</dbReference>
<comment type="similarity">
    <text evidence="1">Belongs to the ustYa family.</text>
</comment>
<dbReference type="EMBL" id="JAGPNK010000013">
    <property type="protein sequence ID" value="KAH7309853.1"/>
    <property type="molecule type" value="Genomic_DNA"/>
</dbReference>
<reference evidence="2" key="1">
    <citation type="journal article" date="2021" name="Nat. Commun.">
        <title>Genetic determinants of endophytism in the Arabidopsis root mycobiome.</title>
        <authorList>
            <person name="Mesny F."/>
            <person name="Miyauchi S."/>
            <person name="Thiergart T."/>
            <person name="Pickel B."/>
            <person name="Atanasova L."/>
            <person name="Karlsson M."/>
            <person name="Huettel B."/>
            <person name="Barry K.W."/>
            <person name="Haridas S."/>
            <person name="Chen C."/>
            <person name="Bauer D."/>
            <person name="Andreopoulos W."/>
            <person name="Pangilinan J."/>
            <person name="LaButti K."/>
            <person name="Riley R."/>
            <person name="Lipzen A."/>
            <person name="Clum A."/>
            <person name="Drula E."/>
            <person name="Henrissat B."/>
            <person name="Kohler A."/>
            <person name="Grigoriev I.V."/>
            <person name="Martin F.M."/>
            <person name="Hacquard S."/>
        </authorList>
    </citation>
    <scope>NUCLEOTIDE SEQUENCE</scope>
    <source>
        <strain evidence="2">MPI-CAGE-CH-0235</strain>
    </source>
</reference>
<dbReference type="Proteomes" id="UP000813444">
    <property type="component" value="Unassembled WGS sequence"/>
</dbReference>
<dbReference type="GO" id="GO:0043386">
    <property type="term" value="P:mycotoxin biosynthetic process"/>
    <property type="evidence" value="ECO:0007669"/>
    <property type="project" value="InterPro"/>
</dbReference>
<dbReference type="Pfam" id="PF11807">
    <property type="entry name" value="UstYa"/>
    <property type="match status" value="1"/>
</dbReference>
<gene>
    <name evidence="2" type="ORF">B0I35DRAFT_359656</name>
</gene>
<keyword evidence="3" id="KW-1185">Reference proteome</keyword>
<dbReference type="AlphaFoldDB" id="A0A8K0WM13"/>
<evidence type="ECO:0000256" key="1">
    <source>
        <dbReference type="ARBA" id="ARBA00035112"/>
    </source>
</evidence>
<protein>
    <submittedName>
        <fullName evidence="2">Uncharacterized protein</fullName>
    </submittedName>
</protein>
<dbReference type="OrthoDB" id="3687641at2759"/>
<evidence type="ECO:0000313" key="3">
    <source>
        <dbReference type="Proteomes" id="UP000813444"/>
    </source>
</evidence>
<sequence>MDLGEVVNRFEMNELFNRPVDPYRGAPSDEVDALWESIADIGIVLISGEDVHRLGKDPAKTVKAPKHWGYGENIHLAQIDGQHRLHCLNVLRKWAHYDHYFRPTYGDDAGLLQNSHRDHCLVLLLHSLTCQPSLDVITHNWVDTQPYPVPDFNMNRKCKNHDKIMDWQSHNRITMEQWDEIAEMERPEGDFIFPLWPELVELNRQNGVNRTE</sequence>
<name>A0A8K0WM13_9HYPO</name>
<dbReference type="InterPro" id="IPR021765">
    <property type="entry name" value="UstYa-like"/>
</dbReference>
<proteinExistence type="inferred from homology"/>
<comment type="caution">
    <text evidence="2">The sequence shown here is derived from an EMBL/GenBank/DDBJ whole genome shotgun (WGS) entry which is preliminary data.</text>
</comment>
<organism evidence="2 3">
    <name type="scientific">Stachybotrys elegans</name>
    <dbReference type="NCBI Taxonomy" id="80388"/>
    <lineage>
        <taxon>Eukaryota</taxon>
        <taxon>Fungi</taxon>
        <taxon>Dikarya</taxon>
        <taxon>Ascomycota</taxon>
        <taxon>Pezizomycotina</taxon>
        <taxon>Sordariomycetes</taxon>
        <taxon>Hypocreomycetidae</taxon>
        <taxon>Hypocreales</taxon>
        <taxon>Stachybotryaceae</taxon>
        <taxon>Stachybotrys</taxon>
    </lineage>
</organism>
<accession>A0A8K0WM13</accession>